<evidence type="ECO:0000256" key="10">
    <source>
        <dbReference type="ARBA" id="ARBA00023306"/>
    </source>
</evidence>
<keyword evidence="17" id="KW-1185">Reference proteome</keyword>
<dbReference type="SUPFAM" id="SSF54236">
    <property type="entry name" value="Ubiquitin-like"/>
    <property type="match status" value="1"/>
</dbReference>
<dbReference type="SUPFAM" id="SSF57850">
    <property type="entry name" value="RING/U-box"/>
    <property type="match status" value="1"/>
</dbReference>
<accession>A0A9P6XBX8</accession>
<evidence type="ECO:0000256" key="9">
    <source>
        <dbReference type="ARBA" id="ARBA00023242"/>
    </source>
</evidence>
<gene>
    <name evidence="16" type="ORF">G6F64_004774</name>
</gene>
<dbReference type="Gene3D" id="2.30.280.10">
    <property type="entry name" value="SRA-YDG"/>
    <property type="match status" value="1"/>
</dbReference>
<dbReference type="GO" id="GO:0016567">
    <property type="term" value="P:protein ubiquitination"/>
    <property type="evidence" value="ECO:0007669"/>
    <property type="project" value="TreeGrafter"/>
</dbReference>
<dbReference type="GO" id="GO:0005634">
    <property type="term" value="C:nucleus"/>
    <property type="evidence" value="ECO:0007669"/>
    <property type="project" value="UniProtKB-SubCell"/>
</dbReference>
<evidence type="ECO:0000313" key="16">
    <source>
        <dbReference type="EMBL" id="KAG1310146.1"/>
    </source>
</evidence>
<dbReference type="InterPro" id="IPR019786">
    <property type="entry name" value="Zinc_finger_PHD-type_CS"/>
</dbReference>
<dbReference type="PROSITE" id="PS50053">
    <property type="entry name" value="UBIQUITIN_2"/>
    <property type="match status" value="1"/>
</dbReference>
<proteinExistence type="predicted"/>
<feature type="domain" description="Ubiquitin-like" evidence="14">
    <location>
        <begin position="1"/>
        <end position="84"/>
    </location>
</feature>
<dbReference type="InterPro" id="IPR013083">
    <property type="entry name" value="Znf_RING/FYVE/PHD"/>
</dbReference>
<evidence type="ECO:0000256" key="6">
    <source>
        <dbReference type="ARBA" id="ARBA00022771"/>
    </source>
</evidence>
<organism evidence="16 17">
    <name type="scientific">Rhizopus oryzae</name>
    <name type="common">Mucormycosis agent</name>
    <name type="synonym">Rhizopus arrhizus var. delemar</name>
    <dbReference type="NCBI Taxonomy" id="64495"/>
    <lineage>
        <taxon>Eukaryota</taxon>
        <taxon>Fungi</taxon>
        <taxon>Fungi incertae sedis</taxon>
        <taxon>Mucoromycota</taxon>
        <taxon>Mucoromycotina</taxon>
        <taxon>Mucoromycetes</taxon>
        <taxon>Mucorales</taxon>
        <taxon>Mucorineae</taxon>
        <taxon>Rhizopodaceae</taxon>
        <taxon>Rhizopus</taxon>
    </lineage>
</organism>
<dbReference type="PROSITE" id="PS51015">
    <property type="entry name" value="YDG"/>
    <property type="match status" value="1"/>
</dbReference>
<dbReference type="Pfam" id="PF02182">
    <property type="entry name" value="SAD_SRA"/>
    <property type="match status" value="1"/>
</dbReference>
<comment type="subcellular location">
    <subcellularLocation>
        <location evidence="12">Nucleus</location>
    </subcellularLocation>
</comment>
<dbReference type="AlphaFoldDB" id="A0A9P6XBX8"/>
<keyword evidence="5" id="KW-0479">Metal-binding</keyword>
<evidence type="ECO:0000256" key="8">
    <source>
        <dbReference type="ARBA" id="ARBA00022833"/>
    </source>
</evidence>
<evidence type="ECO:0000256" key="11">
    <source>
        <dbReference type="PROSITE-ProRule" id="PRU00146"/>
    </source>
</evidence>
<dbReference type="PANTHER" id="PTHR14140">
    <property type="entry name" value="E3 UBIQUITIN-PROTEIN LIGASE UHRF-RELATED"/>
    <property type="match status" value="1"/>
</dbReference>
<dbReference type="SMART" id="SM00466">
    <property type="entry name" value="SRA"/>
    <property type="match status" value="1"/>
</dbReference>
<sequence length="572" mass="65888">MRVQLLIPRQDKKLFLDIENKETVSSFRDRVSKLVNLEKKQFLLISLGKILNDKCSDKTPALLTSTYRIRDKTSIIVHINQFKDSVKRDKISKQAYTRRPKNKNIVLSLDVVTKPFEEFFCTQCENKADNCSECGCRRCLLKTGDPIICDQCDGYWHAQCAGLTKTPKDKYWYCPDCINTDVDKVIDKKKAITNGKTLDALVKLRDKECAIVSKNHVGKIPGIYCGQTWENLNTCADWGVHRTTSYSSRVLGGTETGAVSIFLYRNARNLKTFEDKGYEFIIYGLGVITRMQVEAGSLMDKTLQRQDLSLALTCDAPLNSKRGAKAFNWRNSRPIRVCRSCMPEPTTESFVPPQGIRYDGLYKVVEYWPEISQNPKRIVWKFKLRRDDDELAPWLVQSEKMIKDKGLRMVYEDEEKNERLVQYQIPPHIMKLIEMDQKNQRLWNEVKKLVFYSEFEFLNHLFDNIITCCSGACSKPIQRPIVTACGHICCKKCLGYSKTDTCFTCRAPISRDQLVPDEHLISILKAFSHTYGQDTEMIPCPAKNYTPPKRKNDDSSKTMAKKRVRIVIDSVF</sequence>
<dbReference type="InterPro" id="IPR029071">
    <property type="entry name" value="Ubiquitin-like_domsf"/>
</dbReference>
<dbReference type="Proteomes" id="UP000716291">
    <property type="component" value="Unassembled WGS sequence"/>
</dbReference>
<feature type="domain" description="YDG" evidence="15">
    <location>
        <begin position="218"/>
        <end position="386"/>
    </location>
</feature>
<keyword evidence="6 11" id="KW-0863">Zinc-finger</keyword>
<dbReference type="SUPFAM" id="SSF57903">
    <property type="entry name" value="FYVE/PHD zinc finger"/>
    <property type="match status" value="1"/>
</dbReference>
<dbReference type="InterPro" id="IPR015947">
    <property type="entry name" value="PUA-like_sf"/>
</dbReference>
<dbReference type="SUPFAM" id="SSF88697">
    <property type="entry name" value="PUA domain-like"/>
    <property type="match status" value="1"/>
</dbReference>
<dbReference type="Gene3D" id="2.30.30.1150">
    <property type="match status" value="1"/>
</dbReference>
<dbReference type="InterPro" id="IPR019787">
    <property type="entry name" value="Znf_PHD-finger"/>
</dbReference>
<protein>
    <recommendedName>
        <fullName evidence="3">RING-type E3 ubiquitin transferase</fullName>
        <ecNumber evidence="3">2.3.2.27</ecNumber>
    </recommendedName>
</protein>
<dbReference type="EMBL" id="JAANQT010000543">
    <property type="protein sequence ID" value="KAG1310146.1"/>
    <property type="molecule type" value="Genomic_DNA"/>
</dbReference>
<evidence type="ECO:0000256" key="2">
    <source>
        <dbReference type="ARBA" id="ARBA00004906"/>
    </source>
</evidence>
<evidence type="ECO:0000256" key="5">
    <source>
        <dbReference type="ARBA" id="ARBA00022723"/>
    </source>
</evidence>
<dbReference type="GO" id="GO:0061630">
    <property type="term" value="F:ubiquitin protein ligase activity"/>
    <property type="evidence" value="ECO:0007669"/>
    <property type="project" value="UniProtKB-EC"/>
</dbReference>
<dbReference type="InterPro" id="IPR011011">
    <property type="entry name" value="Znf_FYVE_PHD"/>
</dbReference>
<comment type="catalytic activity">
    <reaction evidence="1">
        <text>S-ubiquitinyl-[E2 ubiquitin-conjugating enzyme]-L-cysteine + [acceptor protein]-L-lysine = [E2 ubiquitin-conjugating enzyme]-L-cysteine + N(6)-ubiquitinyl-[acceptor protein]-L-lysine.</text>
        <dbReference type="EC" id="2.3.2.27"/>
    </reaction>
</comment>
<dbReference type="CDD" id="cd17039">
    <property type="entry name" value="Ubl_ubiquitin_like"/>
    <property type="match status" value="1"/>
</dbReference>
<feature type="domain" description="PHD-type" evidence="13">
    <location>
        <begin position="118"/>
        <end position="180"/>
    </location>
</feature>
<dbReference type="PROSITE" id="PS01359">
    <property type="entry name" value="ZF_PHD_1"/>
    <property type="match status" value="1"/>
</dbReference>
<evidence type="ECO:0000256" key="3">
    <source>
        <dbReference type="ARBA" id="ARBA00012483"/>
    </source>
</evidence>
<dbReference type="SMART" id="SM00249">
    <property type="entry name" value="PHD"/>
    <property type="match status" value="1"/>
</dbReference>
<evidence type="ECO:0000256" key="7">
    <source>
        <dbReference type="ARBA" id="ARBA00022786"/>
    </source>
</evidence>
<dbReference type="InterPro" id="IPR000626">
    <property type="entry name" value="Ubiquitin-like_dom"/>
</dbReference>
<dbReference type="GO" id="GO:0044027">
    <property type="term" value="P:negative regulation of gene expression via chromosomal CpG island methylation"/>
    <property type="evidence" value="ECO:0007669"/>
    <property type="project" value="TreeGrafter"/>
</dbReference>
<dbReference type="OrthoDB" id="2270193at2759"/>
<dbReference type="GO" id="GO:0008270">
    <property type="term" value="F:zinc ion binding"/>
    <property type="evidence" value="ECO:0007669"/>
    <property type="project" value="UniProtKB-KW"/>
</dbReference>
<dbReference type="InterPro" id="IPR003105">
    <property type="entry name" value="SRA_YDG"/>
</dbReference>
<keyword evidence="4" id="KW-0808">Transferase</keyword>
<evidence type="ECO:0000259" key="15">
    <source>
        <dbReference type="PROSITE" id="PS51015"/>
    </source>
</evidence>
<evidence type="ECO:0000256" key="4">
    <source>
        <dbReference type="ARBA" id="ARBA00022679"/>
    </source>
</evidence>
<dbReference type="InterPro" id="IPR001965">
    <property type="entry name" value="Znf_PHD"/>
</dbReference>
<name>A0A9P6XBX8_RHIOR</name>
<comment type="pathway">
    <text evidence="2">Protein modification; protein ubiquitination.</text>
</comment>
<keyword evidence="7" id="KW-0833">Ubl conjugation pathway</keyword>
<dbReference type="InterPro" id="IPR045134">
    <property type="entry name" value="UHRF1/2-like"/>
</dbReference>
<keyword evidence="10" id="KW-0131">Cell cycle</keyword>
<keyword evidence="9 12" id="KW-0539">Nucleus</keyword>
<evidence type="ECO:0000256" key="1">
    <source>
        <dbReference type="ARBA" id="ARBA00000900"/>
    </source>
</evidence>
<evidence type="ECO:0000313" key="17">
    <source>
        <dbReference type="Proteomes" id="UP000716291"/>
    </source>
</evidence>
<evidence type="ECO:0000259" key="13">
    <source>
        <dbReference type="PROSITE" id="PS50016"/>
    </source>
</evidence>
<comment type="caution">
    <text evidence="16">The sequence shown here is derived from an EMBL/GenBank/DDBJ whole genome shotgun (WGS) entry which is preliminary data.</text>
</comment>
<dbReference type="Gene3D" id="3.30.40.10">
    <property type="entry name" value="Zinc/RING finger domain, C3HC4 (zinc finger)"/>
    <property type="match status" value="1"/>
</dbReference>
<dbReference type="PANTHER" id="PTHR14140:SF45">
    <property type="entry name" value="RING-TYPE E3 UBIQUITIN TRANSFERASE"/>
    <property type="match status" value="1"/>
</dbReference>
<evidence type="ECO:0000256" key="12">
    <source>
        <dbReference type="PROSITE-ProRule" id="PRU00358"/>
    </source>
</evidence>
<dbReference type="EC" id="2.3.2.27" evidence="3"/>
<dbReference type="InterPro" id="IPR036987">
    <property type="entry name" value="SRA-YDG_sf"/>
</dbReference>
<evidence type="ECO:0000259" key="14">
    <source>
        <dbReference type="PROSITE" id="PS50053"/>
    </source>
</evidence>
<reference evidence="16" key="1">
    <citation type="journal article" date="2020" name="Microb. Genom.">
        <title>Genetic diversity of clinical and environmental Mucorales isolates obtained from an investigation of mucormycosis cases among solid organ transplant recipients.</title>
        <authorList>
            <person name="Nguyen M.H."/>
            <person name="Kaul D."/>
            <person name="Muto C."/>
            <person name="Cheng S.J."/>
            <person name="Richter R.A."/>
            <person name="Bruno V.M."/>
            <person name="Liu G."/>
            <person name="Beyhan S."/>
            <person name="Sundermann A.J."/>
            <person name="Mounaud S."/>
            <person name="Pasculle A.W."/>
            <person name="Nierman W.C."/>
            <person name="Driscoll E."/>
            <person name="Cumbie R."/>
            <person name="Clancy C.J."/>
            <person name="Dupont C.L."/>
        </authorList>
    </citation>
    <scope>NUCLEOTIDE SEQUENCE</scope>
    <source>
        <strain evidence="16">GL11</strain>
    </source>
</reference>
<keyword evidence="8" id="KW-0862">Zinc</keyword>
<dbReference type="PROSITE" id="PS50016">
    <property type="entry name" value="ZF_PHD_2"/>
    <property type="match status" value="1"/>
</dbReference>